<proteinExistence type="predicted"/>
<protein>
    <submittedName>
        <fullName evidence="3">Uncharacterized protein</fullName>
    </submittedName>
</protein>
<dbReference type="SUPFAM" id="SSF48403">
    <property type="entry name" value="Ankyrin repeat"/>
    <property type="match status" value="1"/>
</dbReference>
<dbReference type="Gene3D" id="3.40.50.150">
    <property type="entry name" value="Vaccinia Virus protein VP39"/>
    <property type="match status" value="1"/>
</dbReference>
<keyword evidence="4" id="KW-1185">Reference proteome</keyword>
<feature type="repeat" description="ANK" evidence="1">
    <location>
        <begin position="122"/>
        <end position="154"/>
    </location>
</feature>
<dbReference type="SUPFAM" id="SSF53335">
    <property type="entry name" value="S-adenosyl-L-methionine-dependent methyltransferases"/>
    <property type="match status" value="1"/>
</dbReference>
<dbReference type="SMART" id="SM00248">
    <property type="entry name" value="ANK"/>
    <property type="match status" value="3"/>
</dbReference>
<dbReference type="CDD" id="cd02440">
    <property type="entry name" value="AdoMet_MTases"/>
    <property type="match status" value="1"/>
</dbReference>
<feature type="compositionally biased region" description="Low complexity" evidence="2">
    <location>
        <begin position="22"/>
        <end position="31"/>
    </location>
</feature>
<dbReference type="PROSITE" id="PS50297">
    <property type="entry name" value="ANK_REP_REGION"/>
    <property type="match status" value="2"/>
</dbReference>
<evidence type="ECO:0000313" key="4">
    <source>
        <dbReference type="Proteomes" id="UP000266841"/>
    </source>
</evidence>
<dbReference type="Proteomes" id="UP000266841">
    <property type="component" value="Unassembled WGS sequence"/>
</dbReference>
<name>K0R1V2_THAOC</name>
<accession>K0R1V2</accession>
<reference evidence="3 4" key="1">
    <citation type="journal article" date="2012" name="Genome Biol.">
        <title>Genome and low-iron response of an oceanic diatom adapted to chronic iron limitation.</title>
        <authorList>
            <person name="Lommer M."/>
            <person name="Specht M."/>
            <person name="Roy A.S."/>
            <person name="Kraemer L."/>
            <person name="Andreson R."/>
            <person name="Gutowska M.A."/>
            <person name="Wolf J."/>
            <person name="Bergner S.V."/>
            <person name="Schilhabel M.B."/>
            <person name="Klostermeier U.C."/>
            <person name="Beiko R.G."/>
            <person name="Rosenstiel P."/>
            <person name="Hippler M."/>
            <person name="Laroche J."/>
        </authorList>
    </citation>
    <scope>NUCLEOTIDE SEQUENCE [LARGE SCALE GENOMIC DNA]</scope>
    <source>
        <strain evidence="3 4">CCMP1005</strain>
    </source>
</reference>
<organism evidence="3 4">
    <name type="scientific">Thalassiosira oceanica</name>
    <name type="common">Marine diatom</name>
    <dbReference type="NCBI Taxonomy" id="159749"/>
    <lineage>
        <taxon>Eukaryota</taxon>
        <taxon>Sar</taxon>
        <taxon>Stramenopiles</taxon>
        <taxon>Ochrophyta</taxon>
        <taxon>Bacillariophyta</taxon>
        <taxon>Coscinodiscophyceae</taxon>
        <taxon>Thalassiosirophycidae</taxon>
        <taxon>Thalassiosirales</taxon>
        <taxon>Thalassiosiraceae</taxon>
        <taxon>Thalassiosira</taxon>
    </lineage>
</organism>
<dbReference type="PROSITE" id="PS50088">
    <property type="entry name" value="ANK_REPEAT"/>
    <property type="match status" value="2"/>
</dbReference>
<dbReference type="InterPro" id="IPR019410">
    <property type="entry name" value="Methyltransf_16"/>
</dbReference>
<sequence length="543" mass="57712">MSSTATKTKPSTNPKKKKKQQQKSAAKKSSAGDATGDSKQKRLATDPPLECSKSDFDSLLVDASGLADYGEASSELIDCARYGEVDAVRAILDVWSPGKSKDGDLPLESGQPARIVDAADASGSTPLHKACANKHSSTARLLLSRGADAHALNDSGNTPLHWAASAGGSDCVGLLLDHADALHSLGRGGRLDVLLKNGFGRSALTEAFASGDTATVQHVLNHDSAEEDRLIGGLDRKDASEGEADEVAEGKSEGAGEKSDDEKGIVHEFDFLRCSEEGEAVDSNERPTVLIRELVSGMKSMRGNDCQGSSASRLYIHLSFSRNPQPIKHADDPFGQAPEDDTTGLGIWCASLVMARWLASPSMVERMAGRRVRELGAGCAIPSLAAAVHGSPAEVIATDLNPETVENIRHNVELNSSTSRAAKLSAATIDWGDESTYPPDPVDYVLCSDCIYQRDIVPLLRKVVSGVLAPGGTFLYVAPDGGRDGLPAFISSMGKNGFERAGGREAPEGYRSNPLRSGDGEDCFLHFHELASTRYVLYEFRKC</sequence>
<evidence type="ECO:0000256" key="2">
    <source>
        <dbReference type="SAM" id="MobiDB-lite"/>
    </source>
</evidence>
<feature type="repeat" description="ANK" evidence="1">
    <location>
        <begin position="155"/>
        <end position="187"/>
    </location>
</feature>
<keyword evidence="1" id="KW-0040">ANK repeat</keyword>
<dbReference type="OrthoDB" id="46564at2759"/>
<dbReference type="Pfam" id="PF10294">
    <property type="entry name" value="Methyltransf_16"/>
    <property type="match status" value="1"/>
</dbReference>
<dbReference type="OMA" id="IQNKHYE"/>
<feature type="compositionally biased region" description="Basic and acidic residues" evidence="2">
    <location>
        <begin position="226"/>
        <end position="240"/>
    </location>
</feature>
<dbReference type="Pfam" id="PF12796">
    <property type="entry name" value="Ank_2"/>
    <property type="match status" value="1"/>
</dbReference>
<dbReference type="AlphaFoldDB" id="K0R1V2"/>
<feature type="compositionally biased region" description="Low complexity" evidence="2">
    <location>
        <begin position="1"/>
        <end position="13"/>
    </location>
</feature>
<gene>
    <name evidence="3" type="ORF">THAOC_36449</name>
</gene>
<dbReference type="EMBL" id="AGNL01048992">
    <property type="protein sequence ID" value="EJK44969.1"/>
    <property type="molecule type" value="Genomic_DNA"/>
</dbReference>
<dbReference type="eggNOG" id="KOG0507">
    <property type="taxonomic scope" value="Eukaryota"/>
</dbReference>
<dbReference type="PANTHER" id="PTHR14614:SF123">
    <property type="entry name" value="OS04G0645500 PROTEIN"/>
    <property type="match status" value="1"/>
</dbReference>
<dbReference type="InterPro" id="IPR036770">
    <property type="entry name" value="Ankyrin_rpt-contain_sf"/>
</dbReference>
<dbReference type="Gene3D" id="1.25.40.20">
    <property type="entry name" value="Ankyrin repeat-containing domain"/>
    <property type="match status" value="2"/>
</dbReference>
<evidence type="ECO:0000313" key="3">
    <source>
        <dbReference type="EMBL" id="EJK44969.1"/>
    </source>
</evidence>
<comment type="caution">
    <text evidence="3">The sequence shown here is derived from an EMBL/GenBank/DDBJ whole genome shotgun (WGS) entry which is preliminary data.</text>
</comment>
<dbReference type="PANTHER" id="PTHR14614">
    <property type="entry name" value="HEPATOCELLULAR CARCINOMA-ASSOCIATED ANTIGEN"/>
    <property type="match status" value="1"/>
</dbReference>
<dbReference type="InterPro" id="IPR002110">
    <property type="entry name" value="Ankyrin_rpt"/>
</dbReference>
<dbReference type="InterPro" id="IPR029063">
    <property type="entry name" value="SAM-dependent_MTases_sf"/>
</dbReference>
<feature type="region of interest" description="Disordered" evidence="2">
    <location>
        <begin position="1"/>
        <end position="51"/>
    </location>
</feature>
<feature type="compositionally biased region" description="Basic and acidic residues" evidence="2">
    <location>
        <begin position="248"/>
        <end position="261"/>
    </location>
</feature>
<feature type="region of interest" description="Disordered" evidence="2">
    <location>
        <begin position="226"/>
        <end position="261"/>
    </location>
</feature>
<evidence type="ECO:0000256" key="1">
    <source>
        <dbReference type="PROSITE-ProRule" id="PRU00023"/>
    </source>
</evidence>